<dbReference type="EMBL" id="CAJNOQ010026375">
    <property type="protein sequence ID" value="CAF1545213.1"/>
    <property type="molecule type" value="Genomic_DNA"/>
</dbReference>
<dbReference type="EMBL" id="CAJOBA010049015">
    <property type="protein sequence ID" value="CAF4219012.1"/>
    <property type="molecule type" value="Genomic_DNA"/>
</dbReference>
<dbReference type="Proteomes" id="UP000677228">
    <property type="component" value="Unassembled WGS sequence"/>
</dbReference>
<keyword evidence="6" id="KW-1185">Reference proteome</keyword>
<gene>
    <name evidence="3" type="ORF">GPM918_LOCUS38867</name>
    <name evidence="2" type="ORF">OVA965_LOCUS33567</name>
    <name evidence="5" type="ORF">SRO942_LOCUS39716</name>
    <name evidence="4" type="ORF">TMI583_LOCUS34455</name>
</gene>
<evidence type="ECO:0000313" key="4">
    <source>
        <dbReference type="EMBL" id="CAF4219012.1"/>
    </source>
</evidence>
<evidence type="ECO:0000256" key="1">
    <source>
        <dbReference type="SAM" id="MobiDB-lite"/>
    </source>
</evidence>
<dbReference type="Proteomes" id="UP000681722">
    <property type="component" value="Unassembled WGS sequence"/>
</dbReference>
<dbReference type="AlphaFoldDB" id="A0A815WMQ3"/>
<evidence type="ECO:0000313" key="2">
    <source>
        <dbReference type="EMBL" id="CAF1417109.1"/>
    </source>
</evidence>
<evidence type="ECO:0000313" key="3">
    <source>
        <dbReference type="EMBL" id="CAF1545213.1"/>
    </source>
</evidence>
<reference evidence="3" key="1">
    <citation type="submission" date="2021-02" db="EMBL/GenBank/DDBJ databases">
        <authorList>
            <person name="Nowell W R."/>
        </authorList>
    </citation>
    <scope>NUCLEOTIDE SEQUENCE</scope>
</reference>
<evidence type="ECO:0000313" key="5">
    <source>
        <dbReference type="EMBL" id="CAF4405860.1"/>
    </source>
</evidence>
<sequence length="72" mass="8260">RQRRENFRKTTANECGVLNEATNSGTQLPTTSEEREEEINDNQQVQLQQGVIGTMDQDRTLLFSKLYGTLEQ</sequence>
<dbReference type="EMBL" id="CAJOBC010092028">
    <property type="protein sequence ID" value="CAF4405860.1"/>
    <property type="molecule type" value="Genomic_DNA"/>
</dbReference>
<dbReference type="Proteomes" id="UP000663829">
    <property type="component" value="Unassembled WGS sequence"/>
</dbReference>
<comment type="caution">
    <text evidence="3">The sequence shown here is derived from an EMBL/GenBank/DDBJ whole genome shotgun (WGS) entry which is preliminary data.</text>
</comment>
<proteinExistence type="predicted"/>
<evidence type="ECO:0000313" key="6">
    <source>
        <dbReference type="Proteomes" id="UP000663829"/>
    </source>
</evidence>
<protein>
    <submittedName>
        <fullName evidence="3">Uncharacterized protein</fullName>
    </submittedName>
</protein>
<feature type="region of interest" description="Disordered" evidence="1">
    <location>
        <begin position="1"/>
        <end position="43"/>
    </location>
</feature>
<dbReference type="EMBL" id="CAJNOK010027267">
    <property type="protein sequence ID" value="CAF1417109.1"/>
    <property type="molecule type" value="Genomic_DNA"/>
</dbReference>
<organism evidence="3 6">
    <name type="scientific">Didymodactylos carnosus</name>
    <dbReference type="NCBI Taxonomy" id="1234261"/>
    <lineage>
        <taxon>Eukaryota</taxon>
        <taxon>Metazoa</taxon>
        <taxon>Spiralia</taxon>
        <taxon>Gnathifera</taxon>
        <taxon>Rotifera</taxon>
        <taxon>Eurotatoria</taxon>
        <taxon>Bdelloidea</taxon>
        <taxon>Philodinida</taxon>
        <taxon>Philodinidae</taxon>
        <taxon>Didymodactylos</taxon>
    </lineage>
</organism>
<feature type="compositionally biased region" description="Polar residues" evidence="1">
    <location>
        <begin position="20"/>
        <end position="31"/>
    </location>
</feature>
<dbReference type="Proteomes" id="UP000682733">
    <property type="component" value="Unassembled WGS sequence"/>
</dbReference>
<feature type="non-terminal residue" evidence="3">
    <location>
        <position position="1"/>
    </location>
</feature>
<accession>A0A815WMQ3</accession>
<name>A0A815WMQ3_9BILA</name>